<sequence length="227" mass="24404">MIVLEKTCTSRFRLALFLLMLATAVSAMARSADPPGLCEAAAFRAARQTEVPVAVLHSLALTETGRSLGPELRPWPWTINVAGEGHWFATRAEAEHFASETLLSGQDSFDVGCFQINYRWHGEHFSSLREMFDPDANALYAARFLQTLDAGAEDWSRAAGAYHSAVADRAETYRARFDRILADLGKGTPSSHLPASTGFPLLQPGATGSGGSVVPVAHGASLPLIGY</sequence>
<dbReference type="AlphaFoldDB" id="A0A2W7RD34"/>
<comment type="caution">
    <text evidence="2">The sequence shown here is derived from an EMBL/GenBank/DDBJ whole genome shotgun (WGS) entry which is preliminary data.</text>
</comment>
<dbReference type="Proteomes" id="UP000249538">
    <property type="component" value="Unassembled WGS sequence"/>
</dbReference>
<gene>
    <name evidence="2" type="ORF">LX76_00333</name>
</gene>
<feature type="chain" id="PRO_5016152979" description="Lytic transglycosylase domain-containing protein" evidence="1">
    <location>
        <begin position="30"/>
        <end position="227"/>
    </location>
</feature>
<evidence type="ECO:0000313" key="2">
    <source>
        <dbReference type="EMBL" id="PZX58828.1"/>
    </source>
</evidence>
<dbReference type="EMBL" id="QKZS01000001">
    <property type="protein sequence ID" value="PZX58828.1"/>
    <property type="molecule type" value="Genomic_DNA"/>
</dbReference>
<evidence type="ECO:0000313" key="3">
    <source>
        <dbReference type="Proteomes" id="UP000249538"/>
    </source>
</evidence>
<dbReference type="SUPFAM" id="SSF53955">
    <property type="entry name" value="Lysozyme-like"/>
    <property type="match status" value="1"/>
</dbReference>
<organism evidence="2 3">
    <name type="scientific">Cereibacter changlensis</name>
    <dbReference type="NCBI Taxonomy" id="402884"/>
    <lineage>
        <taxon>Bacteria</taxon>
        <taxon>Pseudomonadati</taxon>
        <taxon>Pseudomonadota</taxon>
        <taxon>Alphaproteobacteria</taxon>
        <taxon>Rhodobacterales</taxon>
        <taxon>Paracoccaceae</taxon>
        <taxon>Cereibacter</taxon>
    </lineage>
</organism>
<evidence type="ECO:0008006" key="4">
    <source>
        <dbReference type="Google" id="ProtNLM"/>
    </source>
</evidence>
<evidence type="ECO:0000256" key="1">
    <source>
        <dbReference type="SAM" id="SignalP"/>
    </source>
</evidence>
<proteinExistence type="predicted"/>
<name>A0A2W7RD34_9RHOB</name>
<dbReference type="InterPro" id="IPR023346">
    <property type="entry name" value="Lysozyme-like_dom_sf"/>
</dbReference>
<keyword evidence="1" id="KW-0732">Signal</keyword>
<feature type="signal peptide" evidence="1">
    <location>
        <begin position="1"/>
        <end position="29"/>
    </location>
</feature>
<reference evidence="2 3" key="1">
    <citation type="submission" date="2018-06" db="EMBL/GenBank/DDBJ databases">
        <title>Genomic Encyclopedia of Archaeal and Bacterial Type Strains, Phase II (KMG-II): from individual species to whole genera.</title>
        <authorList>
            <person name="Goeker M."/>
        </authorList>
    </citation>
    <scope>NUCLEOTIDE SEQUENCE [LARGE SCALE GENOMIC DNA]</scope>
    <source>
        <strain evidence="2 3">DSM 18774</strain>
    </source>
</reference>
<dbReference type="RefSeq" id="WP_245941230.1">
    <property type="nucleotide sequence ID" value="NZ_QKZS01000001.1"/>
</dbReference>
<protein>
    <recommendedName>
        <fullName evidence="4">Lytic transglycosylase domain-containing protein</fullName>
    </recommendedName>
</protein>
<accession>A0A2W7RD34</accession>